<comment type="caution">
    <text evidence="2">The sequence shown here is derived from an EMBL/GenBank/DDBJ whole genome shotgun (WGS) entry which is preliminary data.</text>
</comment>
<dbReference type="Proteomes" id="UP000609064">
    <property type="component" value="Unassembled WGS sequence"/>
</dbReference>
<dbReference type="AlphaFoldDB" id="A0A916Z295"/>
<feature type="region of interest" description="Disordered" evidence="1">
    <location>
        <begin position="202"/>
        <end position="222"/>
    </location>
</feature>
<reference evidence="2" key="1">
    <citation type="journal article" date="2014" name="Int. J. Syst. Evol. Microbiol.">
        <title>Complete genome sequence of Corynebacterium casei LMG S-19264T (=DSM 44701T), isolated from a smear-ripened cheese.</title>
        <authorList>
            <consortium name="US DOE Joint Genome Institute (JGI-PGF)"/>
            <person name="Walter F."/>
            <person name="Albersmeier A."/>
            <person name="Kalinowski J."/>
            <person name="Ruckert C."/>
        </authorList>
    </citation>
    <scope>NUCLEOTIDE SEQUENCE</scope>
    <source>
        <strain evidence="2">CGMCC 1.15958</strain>
    </source>
</reference>
<keyword evidence="3" id="KW-1185">Reference proteome</keyword>
<organism evidence="2 3">
    <name type="scientific">Emticicia aquatilis</name>
    <dbReference type="NCBI Taxonomy" id="1537369"/>
    <lineage>
        <taxon>Bacteria</taxon>
        <taxon>Pseudomonadati</taxon>
        <taxon>Bacteroidota</taxon>
        <taxon>Cytophagia</taxon>
        <taxon>Cytophagales</taxon>
        <taxon>Leadbetterellaceae</taxon>
        <taxon>Emticicia</taxon>
    </lineage>
</organism>
<accession>A0A916Z295</accession>
<evidence type="ECO:0000313" key="2">
    <source>
        <dbReference type="EMBL" id="GGD72765.1"/>
    </source>
</evidence>
<sequence length="222" mass="24962">MCGEEITQKQTGTIMNTIEFSESHGKRAFKASFTDTVGNSMSETFGAFLANKVTQQIAKRNSTQKTTDNHFDVQDFEIVDNDQKALPNTSHWSEIFVHEGDKTTLIQPALKAKSKNDFAKRLVCLFLQYKKDNGIEIVPRNEISVLMQDCGIDDGNSRTMISQEKSLFRSDSSGVRILLPGSEFVKEIRSSISNTEIQNGWKLGTTRKNKKSKNKGEKEAEQ</sequence>
<proteinExistence type="predicted"/>
<reference evidence="2" key="2">
    <citation type="submission" date="2020-09" db="EMBL/GenBank/DDBJ databases">
        <authorList>
            <person name="Sun Q."/>
            <person name="Zhou Y."/>
        </authorList>
    </citation>
    <scope>NUCLEOTIDE SEQUENCE</scope>
    <source>
        <strain evidence="2">CGMCC 1.15958</strain>
    </source>
</reference>
<evidence type="ECO:0000256" key="1">
    <source>
        <dbReference type="SAM" id="MobiDB-lite"/>
    </source>
</evidence>
<name>A0A916Z295_9BACT</name>
<evidence type="ECO:0000313" key="3">
    <source>
        <dbReference type="Proteomes" id="UP000609064"/>
    </source>
</evidence>
<gene>
    <name evidence="2" type="ORF">GCM10011514_41070</name>
</gene>
<protein>
    <submittedName>
        <fullName evidence="2">Uncharacterized protein</fullName>
    </submittedName>
</protein>
<dbReference type="EMBL" id="BMKK01000010">
    <property type="protein sequence ID" value="GGD72765.1"/>
    <property type="molecule type" value="Genomic_DNA"/>
</dbReference>